<protein>
    <recommendedName>
        <fullName evidence="2">Late embryogenesis abundant protein LEA-2 subgroup domain-containing protein</fullName>
    </recommendedName>
</protein>
<reference evidence="3 4" key="1">
    <citation type="submission" date="2020-05" db="EMBL/GenBank/DDBJ databases">
        <authorList>
            <person name="Campoy J."/>
            <person name="Schneeberger K."/>
            <person name="Spophaly S."/>
        </authorList>
    </citation>
    <scope>NUCLEOTIDE SEQUENCE [LARGE SCALE GENOMIC DNA]</scope>
    <source>
        <strain evidence="3">PruArmRojPasFocal</strain>
    </source>
</reference>
<dbReference type="PANTHER" id="PTHR31852">
    <property type="entry name" value="LATE EMBRYOGENESIS ABUNDANT (LEA) HYDROXYPROLINE-RICH GLYCOPROTEIN FAMILY"/>
    <property type="match status" value="1"/>
</dbReference>
<dbReference type="Proteomes" id="UP000507222">
    <property type="component" value="Unassembled WGS sequence"/>
</dbReference>
<feature type="domain" description="Late embryogenesis abundant protein LEA-2 subgroup" evidence="2">
    <location>
        <begin position="68"/>
        <end position="167"/>
    </location>
</feature>
<evidence type="ECO:0000313" key="4">
    <source>
        <dbReference type="Proteomes" id="UP000507222"/>
    </source>
</evidence>
<organism evidence="3 4">
    <name type="scientific">Prunus armeniaca</name>
    <name type="common">Apricot</name>
    <name type="synonym">Armeniaca vulgaris</name>
    <dbReference type="NCBI Taxonomy" id="36596"/>
    <lineage>
        <taxon>Eukaryota</taxon>
        <taxon>Viridiplantae</taxon>
        <taxon>Streptophyta</taxon>
        <taxon>Embryophyta</taxon>
        <taxon>Tracheophyta</taxon>
        <taxon>Spermatophyta</taxon>
        <taxon>Magnoliopsida</taxon>
        <taxon>eudicotyledons</taxon>
        <taxon>Gunneridae</taxon>
        <taxon>Pentapetalae</taxon>
        <taxon>rosids</taxon>
        <taxon>fabids</taxon>
        <taxon>Rosales</taxon>
        <taxon>Rosaceae</taxon>
        <taxon>Amygdaloideae</taxon>
        <taxon>Amygdaleae</taxon>
        <taxon>Prunus</taxon>
    </lineage>
</organism>
<dbReference type="InterPro" id="IPR004864">
    <property type="entry name" value="LEA_2"/>
</dbReference>
<feature type="transmembrane region" description="Helical" evidence="1">
    <location>
        <begin position="12"/>
        <end position="33"/>
    </location>
</feature>
<proteinExistence type="predicted"/>
<accession>A0A6J5UTM9</accession>
<evidence type="ECO:0000256" key="1">
    <source>
        <dbReference type="SAM" id="Phobius"/>
    </source>
</evidence>
<dbReference type="AlphaFoldDB" id="A0A6J5UTM9"/>
<keyword evidence="1" id="KW-0472">Membrane</keyword>
<dbReference type="InterPro" id="IPR055301">
    <property type="entry name" value="Lea14-like_2"/>
</dbReference>
<dbReference type="Pfam" id="PF03168">
    <property type="entry name" value="LEA_2"/>
    <property type="match status" value="1"/>
</dbReference>
<gene>
    <name evidence="3" type="ORF">CURHAP_LOCUS32693</name>
</gene>
<sequence>MRGEGKNRKCLAYVAIFIVFQAIVIAVFALTVMKIKGPKVRFSSAVAENFSSTDSNSSSLSFTLLTRFAVKNTNFGHFKYQDSNVTILYAGQAIGTADIPRGRAKARSTRRTDVTISINTDKLTGTTNLASDMNSGLVPLTSEATLKGKVHLMKVIKKNKSGKMSCTMSVNLANRAVQDLKCE</sequence>
<keyword evidence="1" id="KW-1133">Transmembrane helix</keyword>
<dbReference type="EMBL" id="CAEKDK010000005">
    <property type="protein sequence ID" value="CAB4279996.1"/>
    <property type="molecule type" value="Genomic_DNA"/>
</dbReference>
<evidence type="ECO:0000259" key="2">
    <source>
        <dbReference type="Pfam" id="PF03168"/>
    </source>
</evidence>
<keyword evidence="1" id="KW-0812">Transmembrane</keyword>
<evidence type="ECO:0000313" key="3">
    <source>
        <dbReference type="EMBL" id="CAB4279996.1"/>
    </source>
</evidence>
<name>A0A6J5UTM9_PRUAR</name>
<dbReference type="Gene3D" id="2.60.40.1820">
    <property type="match status" value="1"/>
</dbReference>
<dbReference type="SUPFAM" id="SSF117070">
    <property type="entry name" value="LEA14-like"/>
    <property type="match status" value="1"/>
</dbReference>